<dbReference type="AlphaFoldDB" id="A0A0A0K8B6"/>
<reference evidence="1 2" key="3">
    <citation type="journal article" date="2010" name="BMC Genomics">
        <title>Transcriptome sequencing and comparative analysis of cucumber flowers with different sex types.</title>
        <authorList>
            <person name="Guo S."/>
            <person name="Zheng Y."/>
            <person name="Joung J.G."/>
            <person name="Liu S."/>
            <person name="Zhang Z."/>
            <person name="Crasta O.R."/>
            <person name="Sobral B.W."/>
            <person name="Xu Y."/>
            <person name="Huang S."/>
            <person name="Fei Z."/>
        </authorList>
    </citation>
    <scope>NUCLEOTIDE SEQUENCE [LARGE SCALE GENOMIC DNA]</scope>
    <source>
        <strain evidence="2">cv. 9930</strain>
    </source>
</reference>
<sequence>MHSRHRTNGAQVLSSSPNVVFLAMPPTTNLSFVGLGAATWDAGGLLIAALAQVHHGSFPTEGGELWAWCCYAG</sequence>
<reference evidence="1 2" key="1">
    <citation type="journal article" date="2009" name="Nat. Genet.">
        <title>The genome of the cucumber, Cucumis sativus L.</title>
        <authorList>
            <person name="Huang S."/>
            <person name="Li R."/>
            <person name="Zhang Z."/>
            <person name="Li L."/>
            <person name="Gu X."/>
            <person name="Fan W."/>
            <person name="Lucas W.J."/>
            <person name="Wang X."/>
            <person name="Xie B."/>
            <person name="Ni P."/>
            <person name="Ren Y."/>
            <person name="Zhu H."/>
            <person name="Li J."/>
            <person name="Lin K."/>
            <person name="Jin W."/>
            <person name="Fei Z."/>
            <person name="Li G."/>
            <person name="Staub J."/>
            <person name="Kilian A."/>
            <person name="van der Vossen E.A."/>
            <person name="Wu Y."/>
            <person name="Guo J."/>
            <person name="He J."/>
            <person name="Jia Z."/>
            <person name="Ren Y."/>
            <person name="Tian G."/>
            <person name="Lu Y."/>
            <person name="Ruan J."/>
            <person name="Qian W."/>
            <person name="Wang M."/>
            <person name="Huang Q."/>
            <person name="Li B."/>
            <person name="Xuan Z."/>
            <person name="Cao J."/>
            <person name="Asan"/>
            <person name="Wu Z."/>
            <person name="Zhang J."/>
            <person name="Cai Q."/>
            <person name="Bai Y."/>
            <person name="Zhao B."/>
            <person name="Han Y."/>
            <person name="Li Y."/>
            <person name="Li X."/>
            <person name="Wang S."/>
            <person name="Shi Q."/>
            <person name="Liu S."/>
            <person name="Cho W.K."/>
            <person name="Kim J.Y."/>
            <person name="Xu Y."/>
            <person name="Heller-Uszynska K."/>
            <person name="Miao H."/>
            <person name="Cheng Z."/>
            <person name="Zhang S."/>
            <person name="Wu J."/>
            <person name="Yang Y."/>
            <person name="Kang H."/>
            <person name="Li M."/>
            <person name="Liang H."/>
            <person name="Ren X."/>
            <person name="Shi Z."/>
            <person name="Wen M."/>
            <person name="Jian M."/>
            <person name="Yang H."/>
            <person name="Zhang G."/>
            <person name="Yang Z."/>
            <person name="Chen R."/>
            <person name="Liu S."/>
            <person name="Li J."/>
            <person name="Ma L."/>
            <person name="Liu H."/>
            <person name="Zhou Y."/>
            <person name="Zhao J."/>
            <person name="Fang X."/>
            <person name="Li G."/>
            <person name="Fang L."/>
            <person name="Li Y."/>
            <person name="Liu D."/>
            <person name="Zheng H."/>
            <person name="Zhang Y."/>
            <person name="Qin N."/>
            <person name="Li Z."/>
            <person name="Yang G."/>
            <person name="Yang S."/>
            <person name="Bolund L."/>
            <person name="Kristiansen K."/>
            <person name="Zheng H."/>
            <person name="Li S."/>
            <person name="Zhang X."/>
            <person name="Yang H."/>
            <person name="Wang J."/>
            <person name="Sun R."/>
            <person name="Zhang B."/>
            <person name="Jiang S."/>
            <person name="Wang J."/>
            <person name="Du Y."/>
            <person name="Li S."/>
        </authorList>
    </citation>
    <scope>NUCLEOTIDE SEQUENCE [LARGE SCALE GENOMIC DNA]</scope>
    <source>
        <strain evidence="2">cv. 9930</strain>
    </source>
</reference>
<accession>A0A0A0K8B6</accession>
<name>A0A0A0K8B6_CUCSA</name>
<organism evidence="1 2">
    <name type="scientific">Cucumis sativus</name>
    <name type="common">Cucumber</name>
    <dbReference type="NCBI Taxonomy" id="3659"/>
    <lineage>
        <taxon>Eukaryota</taxon>
        <taxon>Viridiplantae</taxon>
        <taxon>Streptophyta</taxon>
        <taxon>Embryophyta</taxon>
        <taxon>Tracheophyta</taxon>
        <taxon>Spermatophyta</taxon>
        <taxon>Magnoliopsida</taxon>
        <taxon>eudicotyledons</taxon>
        <taxon>Gunneridae</taxon>
        <taxon>Pentapetalae</taxon>
        <taxon>rosids</taxon>
        <taxon>fabids</taxon>
        <taxon>Cucurbitales</taxon>
        <taxon>Cucurbitaceae</taxon>
        <taxon>Benincaseae</taxon>
        <taxon>Cucumis</taxon>
    </lineage>
</organism>
<gene>
    <name evidence="1" type="ORF">Csa_7G339640</name>
</gene>
<evidence type="ECO:0000313" key="1">
    <source>
        <dbReference type="EMBL" id="KGN44592.1"/>
    </source>
</evidence>
<reference evidence="1 2" key="2">
    <citation type="journal article" date="2009" name="PLoS ONE">
        <title>An integrated genetic and cytogenetic map of the cucumber genome.</title>
        <authorList>
            <person name="Ren Y."/>
            <person name="Zhang Z."/>
            <person name="Liu J."/>
            <person name="Staub J.E."/>
            <person name="Han Y."/>
            <person name="Cheng Z."/>
            <person name="Li X."/>
            <person name="Lu J."/>
            <person name="Miao H."/>
            <person name="Kang H."/>
            <person name="Xie B."/>
            <person name="Gu X."/>
            <person name="Wang X."/>
            <person name="Du Y."/>
            <person name="Jin W."/>
            <person name="Huang S."/>
        </authorList>
    </citation>
    <scope>NUCLEOTIDE SEQUENCE [LARGE SCALE GENOMIC DNA]</scope>
    <source>
        <strain evidence="2">cv. 9930</strain>
    </source>
</reference>
<dbReference type="Gramene" id="KGN44592">
    <property type="protein sequence ID" value="KGN44592"/>
    <property type="gene ID" value="Csa_7G339640"/>
</dbReference>
<evidence type="ECO:0000313" key="2">
    <source>
        <dbReference type="Proteomes" id="UP000029981"/>
    </source>
</evidence>
<dbReference type="EMBL" id="CM002928">
    <property type="protein sequence ID" value="KGN44592.1"/>
    <property type="molecule type" value="Genomic_DNA"/>
</dbReference>
<reference evidence="1 2" key="4">
    <citation type="journal article" date="2011" name="BMC Genomics">
        <title>RNA-Seq improves annotation of protein-coding genes in the cucumber genome.</title>
        <authorList>
            <person name="Li Z."/>
            <person name="Zhang Z."/>
            <person name="Yan P."/>
            <person name="Huang S."/>
            <person name="Fei Z."/>
            <person name="Lin K."/>
        </authorList>
    </citation>
    <scope>NUCLEOTIDE SEQUENCE [LARGE SCALE GENOMIC DNA]</scope>
    <source>
        <strain evidence="2">cv. 9930</strain>
    </source>
</reference>
<dbReference type="Proteomes" id="UP000029981">
    <property type="component" value="Chromosome 7"/>
</dbReference>
<keyword evidence="2" id="KW-1185">Reference proteome</keyword>
<proteinExistence type="predicted"/>
<protein>
    <submittedName>
        <fullName evidence="1">Uncharacterized protein</fullName>
    </submittedName>
</protein>